<comment type="caution">
    <text evidence="5">The sequence shown here is derived from an EMBL/GenBank/DDBJ whole genome shotgun (WGS) entry which is preliminary data.</text>
</comment>
<reference evidence="5 6" key="1">
    <citation type="journal article" date="2020" name="bioRxiv">
        <title>Sequence and annotation of 42 cannabis genomes reveals extensive copy number variation in cannabinoid synthesis and pathogen resistance genes.</title>
        <authorList>
            <person name="Mckernan K.J."/>
            <person name="Helbert Y."/>
            <person name="Kane L.T."/>
            <person name="Ebling H."/>
            <person name="Zhang L."/>
            <person name="Liu B."/>
            <person name="Eaton Z."/>
            <person name="Mclaughlin S."/>
            <person name="Kingan S."/>
            <person name="Baybayan P."/>
            <person name="Concepcion G."/>
            <person name="Jordan M."/>
            <person name="Riva A."/>
            <person name="Barbazuk W."/>
            <person name="Harkins T."/>
        </authorList>
    </citation>
    <scope>NUCLEOTIDE SEQUENCE [LARGE SCALE GENOMIC DNA]</scope>
    <source>
        <strain evidence="6">cv. Jamaican Lion 4</strain>
        <tissue evidence="5">Leaf</tissue>
    </source>
</reference>
<dbReference type="PANTHER" id="PTHR31662:SF33">
    <property type="entry name" value="DNA-BINDING STOREKEEPER PROTEIN TRANSCRIPTIONAL REGULATOR-LIKE PROTEIN"/>
    <property type="match status" value="1"/>
</dbReference>
<keyword evidence="3" id="KW-0472">Membrane</keyword>
<feature type="compositionally biased region" description="Polar residues" evidence="2">
    <location>
        <begin position="38"/>
        <end position="49"/>
    </location>
</feature>
<dbReference type="Pfam" id="PF04504">
    <property type="entry name" value="GeBP-like_DBD"/>
    <property type="match status" value="1"/>
</dbReference>
<feature type="region of interest" description="Disordered" evidence="2">
    <location>
        <begin position="1"/>
        <end position="144"/>
    </location>
</feature>
<evidence type="ECO:0000313" key="6">
    <source>
        <dbReference type="Proteomes" id="UP000525078"/>
    </source>
</evidence>
<dbReference type="PANTHER" id="PTHR31662">
    <property type="entry name" value="BNAANNG10740D PROTEIN-RELATED"/>
    <property type="match status" value="1"/>
</dbReference>
<protein>
    <recommendedName>
        <fullName evidence="4">Glabrous enhancer-binding protein-like DBD domain-containing protein</fullName>
    </recommendedName>
</protein>
<proteinExistence type="inferred from homology"/>
<feature type="compositionally biased region" description="Basic residues" evidence="2">
    <location>
        <begin position="91"/>
        <end position="101"/>
    </location>
</feature>
<feature type="domain" description="Glabrous enhancer-binding protein-like DBD" evidence="4">
    <location>
        <begin position="151"/>
        <end position="249"/>
    </location>
</feature>
<dbReference type="InterPro" id="IPR007592">
    <property type="entry name" value="GEBP"/>
</dbReference>
<feature type="transmembrane region" description="Helical" evidence="3">
    <location>
        <begin position="336"/>
        <end position="356"/>
    </location>
</feature>
<evidence type="ECO:0000256" key="1">
    <source>
        <dbReference type="ARBA" id="ARBA00010820"/>
    </source>
</evidence>
<keyword evidence="3" id="KW-1133">Transmembrane helix</keyword>
<comment type="similarity">
    <text evidence="1">Belongs to the GeBP family.</text>
</comment>
<dbReference type="GO" id="GO:0005634">
    <property type="term" value="C:nucleus"/>
    <property type="evidence" value="ECO:0007669"/>
    <property type="project" value="TreeGrafter"/>
</dbReference>
<dbReference type="Proteomes" id="UP000525078">
    <property type="component" value="Unassembled WGS sequence"/>
</dbReference>
<evidence type="ECO:0000256" key="3">
    <source>
        <dbReference type="SAM" id="Phobius"/>
    </source>
</evidence>
<organism evidence="5 6">
    <name type="scientific">Cannabis sativa</name>
    <name type="common">Hemp</name>
    <name type="synonym">Marijuana</name>
    <dbReference type="NCBI Taxonomy" id="3483"/>
    <lineage>
        <taxon>Eukaryota</taxon>
        <taxon>Viridiplantae</taxon>
        <taxon>Streptophyta</taxon>
        <taxon>Embryophyta</taxon>
        <taxon>Tracheophyta</taxon>
        <taxon>Spermatophyta</taxon>
        <taxon>Magnoliopsida</taxon>
        <taxon>eudicotyledons</taxon>
        <taxon>Gunneridae</taxon>
        <taxon>Pentapetalae</taxon>
        <taxon>rosids</taxon>
        <taxon>fabids</taxon>
        <taxon>Rosales</taxon>
        <taxon>Cannabaceae</taxon>
        <taxon>Cannabis</taxon>
    </lineage>
</organism>
<sequence>MAVLKEMSEQDNAFDDTKDYDNVVVPDSQSDSDSDQSMANQAKPNSDPSQKPFDSKENEKLMKQLADAQAMPPPPPRVRLPTSPHSDLEKKKKKKKKKNKNKNGGVSIVSKPHFKKKKKKKTSKQQLADEKKKMKQVMEVGDDHETSCERERVWSEDDDIFVLQNMVEFIDKNCFDYNNNIIREKIIKDSYDVIVAKAESLSLQPRLSQKQLIERVSHLKKQFLDNDNDDSFSNPHLQKVYNLSRLIWGTTRNEDDLKKKKKNLQSMLKDYVSHHGLHMSWIEKSTKQALGDKWLRFKEEECKYLMQKGIFESTMQTVKLDVYRKLFYKPFHQTHLILFIPYSFSLTTTTTLLLAFPTTIFHLKLITYGIRHIKLNLICPPHPPLFPPLKVPPLMYGICFDCQYLDYSSVGQIPPNSPLDFSPSSIDH</sequence>
<evidence type="ECO:0000259" key="4">
    <source>
        <dbReference type="Pfam" id="PF04504"/>
    </source>
</evidence>
<gene>
    <name evidence="5" type="ORF">F8388_000979</name>
</gene>
<feature type="compositionally biased region" description="Basic and acidic residues" evidence="2">
    <location>
        <begin position="53"/>
        <end position="62"/>
    </location>
</feature>
<dbReference type="InterPro" id="IPR053932">
    <property type="entry name" value="GeBP-like_DBD"/>
</dbReference>
<feature type="compositionally biased region" description="Basic residues" evidence="2">
    <location>
        <begin position="112"/>
        <end position="123"/>
    </location>
</feature>
<evidence type="ECO:0000313" key="5">
    <source>
        <dbReference type="EMBL" id="KAF4375222.1"/>
    </source>
</evidence>
<name>A0A7J6FX63_CANSA</name>
<accession>A0A7J6FX63</accession>
<evidence type="ECO:0000256" key="2">
    <source>
        <dbReference type="SAM" id="MobiDB-lite"/>
    </source>
</evidence>
<dbReference type="EMBL" id="JAATIP010000091">
    <property type="protein sequence ID" value="KAF4375222.1"/>
    <property type="molecule type" value="Genomic_DNA"/>
</dbReference>
<keyword evidence="3" id="KW-0812">Transmembrane</keyword>
<dbReference type="AlphaFoldDB" id="A0A7J6FX63"/>
<dbReference type="GO" id="GO:0006355">
    <property type="term" value="P:regulation of DNA-templated transcription"/>
    <property type="evidence" value="ECO:0007669"/>
    <property type="project" value="InterPro"/>
</dbReference>
<feature type="compositionally biased region" description="Low complexity" evidence="2">
    <location>
        <begin position="27"/>
        <end position="37"/>
    </location>
</feature>